<evidence type="ECO:0000259" key="5">
    <source>
        <dbReference type="PROSITE" id="PS00497"/>
    </source>
</evidence>
<protein>
    <recommendedName>
        <fullName evidence="5 6">Tyrosinase copper-binding domain-containing protein</fullName>
    </recommendedName>
</protein>
<keyword evidence="2" id="KW-0186">Copper</keyword>
<dbReference type="PRINTS" id="PR00092">
    <property type="entry name" value="TYROSINASE"/>
</dbReference>
<reference evidence="7" key="1">
    <citation type="submission" date="2015-04" db="EMBL/GenBank/DDBJ databases">
        <title>The genome sequence of the plant pathogenic Rhizarian Plasmodiophora brassicae reveals insights in its biotrophic life cycle and the origin of chitin synthesis.</title>
        <authorList>
            <person name="Schwelm A."/>
            <person name="Fogelqvist J."/>
            <person name="Knaust A."/>
            <person name="Julke S."/>
            <person name="Lilja T."/>
            <person name="Dhandapani V."/>
            <person name="Bonilla-Rosso G."/>
            <person name="Karlsson M."/>
            <person name="Shevchenko A."/>
            <person name="Choi S.R."/>
            <person name="Kim H.G."/>
            <person name="Park J.Y."/>
            <person name="Lim Y.P."/>
            <person name="Ludwig-Muller J."/>
            <person name="Dixelius C."/>
        </authorList>
    </citation>
    <scope>NUCLEOTIDE SEQUENCE</scope>
    <source>
        <tissue evidence="7">Potato root galls</tissue>
    </source>
</reference>
<proteinExistence type="predicted"/>
<feature type="compositionally biased region" description="Low complexity" evidence="3">
    <location>
        <begin position="253"/>
        <end position="272"/>
    </location>
</feature>
<dbReference type="Pfam" id="PF00264">
    <property type="entry name" value="Tyrosinase"/>
    <property type="match status" value="2"/>
</dbReference>
<dbReference type="PANTHER" id="PTHR11474">
    <property type="entry name" value="TYROSINASE FAMILY MEMBER"/>
    <property type="match status" value="1"/>
</dbReference>
<dbReference type="EMBL" id="HACM01003633">
    <property type="protein sequence ID" value="CRZ04075.1"/>
    <property type="molecule type" value="Transcribed_RNA"/>
</dbReference>
<dbReference type="GO" id="GO:0016491">
    <property type="term" value="F:oxidoreductase activity"/>
    <property type="evidence" value="ECO:0007669"/>
    <property type="project" value="InterPro"/>
</dbReference>
<dbReference type="Gene3D" id="1.10.1280.10">
    <property type="entry name" value="Di-copper center containing domain from catechol oxidase"/>
    <property type="match status" value="1"/>
</dbReference>
<feature type="signal peptide" evidence="4">
    <location>
        <begin position="1"/>
        <end position="23"/>
    </location>
</feature>
<evidence type="ECO:0000256" key="1">
    <source>
        <dbReference type="ARBA" id="ARBA00022723"/>
    </source>
</evidence>
<dbReference type="InterPro" id="IPR050316">
    <property type="entry name" value="Tyrosinase/Hemocyanin"/>
</dbReference>
<name>A0A0H5R6Z8_9EUKA</name>
<feature type="non-terminal residue" evidence="7">
    <location>
        <position position="310"/>
    </location>
</feature>
<dbReference type="EMBL" id="HACM01003631">
    <property type="protein sequence ID" value="CRZ04073.1"/>
    <property type="molecule type" value="Transcribed_RNA"/>
</dbReference>
<dbReference type="InterPro" id="IPR002227">
    <property type="entry name" value="Tyrosinase_Cu-bd"/>
</dbReference>
<dbReference type="EMBL" id="HACM01003632">
    <property type="protein sequence ID" value="CRZ04074.1"/>
    <property type="molecule type" value="Transcribed_RNA"/>
</dbReference>
<accession>A0A0H5R6Z8</accession>
<feature type="chain" id="PRO_5011353000" description="Tyrosinase copper-binding domain-containing protein" evidence="4">
    <location>
        <begin position="24"/>
        <end position="310"/>
    </location>
</feature>
<keyword evidence="1" id="KW-0479">Metal-binding</keyword>
<evidence type="ECO:0000256" key="2">
    <source>
        <dbReference type="ARBA" id="ARBA00023008"/>
    </source>
</evidence>
<dbReference type="SUPFAM" id="SSF48056">
    <property type="entry name" value="Di-copper centre-containing domain"/>
    <property type="match status" value="1"/>
</dbReference>
<evidence type="ECO:0000259" key="6">
    <source>
        <dbReference type="PROSITE" id="PS00498"/>
    </source>
</evidence>
<dbReference type="GO" id="GO:0046872">
    <property type="term" value="F:metal ion binding"/>
    <property type="evidence" value="ECO:0007669"/>
    <property type="project" value="UniProtKB-KW"/>
</dbReference>
<feature type="domain" description="Tyrosinase copper-binding" evidence="6">
    <location>
        <begin position="193"/>
        <end position="204"/>
    </location>
</feature>
<evidence type="ECO:0000313" key="7">
    <source>
        <dbReference type="EMBL" id="CRZ04074.1"/>
    </source>
</evidence>
<dbReference type="PROSITE" id="PS00498">
    <property type="entry name" value="TYROSINASE_2"/>
    <property type="match status" value="1"/>
</dbReference>
<dbReference type="PROSITE" id="PS00497">
    <property type="entry name" value="TYROSINASE_1"/>
    <property type="match status" value="1"/>
</dbReference>
<keyword evidence="4" id="KW-0732">Signal</keyword>
<dbReference type="AlphaFoldDB" id="A0A0H5R6Z8"/>
<organism evidence="7">
    <name type="scientific">Spongospora subterranea</name>
    <dbReference type="NCBI Taxonomy" id="70186"/>
    <lineage>
        <taxon>Eukaryota</taxon>
        <taxon>Sar</taxon>
        <taxon>Rhizaria</taxon>
        <taxon>Endomyxa</taxon>
        <taxon>Phytomyxea</taxon>
        <taxon>Plasmodiophorida</taxon>
        <taxon>Plasmodiophoridae</taxon>
        <taxon>Spongospora</taxon>
    </lineage>
</organism>
<dbReference type="PANTHER" id="PTHR11474:SF76">
    <property type="entry name" value="SHKT DOMAIN-CONTAINING PROTEIN"/>
    <property type="match status" value="1"/>
</dbReference>
<dbReference type="InterPro" id="IPR008922">
    <property type="entry name" value="Di-copper_centre_dom_sf"/>
</dbReference>
<dbReference type="EMBL" id="HACM01003630">
    <property type="protein sequence ID" value="CRZ04072.1"/>
    <property type="molecule type" value="Transcribed_RNA"/>
</dbReference>
<feature type="compositionally biased region" description="Polar residues" evidence="3">
    <location>
        <begin position="279"/>
        <end position="310"/>
    </location>
</feature>
<feature type="domain" description="Tyrosinase copper-binding" evidence="5">
    <location>
        <begin position="70"/>
        <end position="87"/>
    </location>
</feature>
<sequence>MTGISSLGLICSILLIFPSWSEGFAPPMNIMNMTLTQLNIYRDHVRIAMSTGRYKEVAGAHGLPKELCVHGDINFLPWHRDHLKYMEAALNHSIPYWDWSSDSVPLAFLENNYTDASGQTWPNPLKSGWRPPSGMTTRDIVPSFPTIQLAEAEALAMSRNDMVNFSNALEDAHNLLHISVSGDMGYLSFASYDPIFYSHHKNVDRCWFRWEITASRDLSPFANRSVITSWGSANFIAIANDYSGWIAPSPSSPSLSPSPPLNSVSSSTSNTSMGAAPLNSPSNASVSTGGPQNAGSPSMNPSPGSTGNTV</sequence>
<feature type="region of interest" description="Disordered" evidence="3">
    <location>
        <begin position="253"/>
        <end position="310"/>
    </location>
</feature>
<evidence type="ECO:0000256" key="4">
    <source>
        <dbReference type="SAM" id="SignalP"/>
    </source>
</evidence>
<evidence type="ECO:0000256" key="3">
    <source>
        <dbReference type="SAM" id="MobiDB-lite"/>
    </source>
</evidence>